<dbReference type="InterPro" id="IPR015896">
    <property type="entry name" value="4pyrrol_synth_GluRdtase_dimer"/>
</dbReference>
<dbReference type="FunFam" id="3.30.460.30:FF:000001">
    <property type="entry name" value="Glutamyl-tRNA reductase"/>
    <property type="match status" value="1"/>
</dbReference>
<dbReference type="GO" id="GO:0008883">
    <property type="term" value="F:glutamyl-tRNA reductase activity"/>
    <property type="evidence" value="ECO:0007669"/>
    <property type="project" value="UniProtKB-UniRule"/>
</dbReference>
<feature type="domain" description="Tetrapyrrole biosynthesis glutamyl-tRNA reductase dimerisation" evidence="15">
    <location>
        <begin position="319"/>
        <end position="404"/>
    </location>
</feature>
<feature type="domain" description="Quinate/shikimate 5-dehydrogenase/glutamyl-tRNA reductase" evidence="16">
    <location>
        <begin position="171"/>
        <end position="305"/>
    </location>
</feature>
<dbReference type="PIRSF" id="PIRSF000445">
    <property type="entry name" value="4pyrrol_synth_GluRdtase"/>
    <property type="match status" value="1"/>
</dbReference>
<dbReference type="GO" id="GO:0050661">
    <property type="term" value="F:NADP binding"/>
    <property type="evidence" value="ECO:0007669"/>
    <property type="project" value="InterPro"/>
</dbReference>
<dbReference type="Proteomes" id="UP000433788">
    <property type="component" value="Unassembled WGS sequence"/>
</dbReference>
<keyword evidence="19" id="KW-1185">Reference proteome</keyword>
<protein>
    <recommendedName>
        <fullName evidence="8 9">Glutamyl-tRNA reductase</fullName>
        <shortName evidence="9">GluTR</shortName>
        <ecNumber evidence="3 9">1.2.1.70</ecNumber>
    </recommendedName>
</protein>
<accession>A0A6N7R110</accession>
<evidence type="ECO:0000256" key="7">
    <source>
        <dbReference type="ARBA" id="ARBA00047464"/>
    </source>
</evidence>
<comment type="catalytic activity">
    <reaction evidence="7 9 14">
        <text>(S)-4-amino-5-oxopentanoate + tRNA(Glu) + NADP(+) = L-glutamyl-tRNA(Glu) + NADPH + H(+)</text>
        <dbReference type="Rhea" id="RHEA:12344"/>
        <dbReference type="Rhea" id="RHEA-COMP:9663"/>
        <dbReference type="Rhea" id="RHEA-COMP:9680"/>
        <dbReference type="ChEBI" id="CHEBI:15378"/>
        <dbReference type="ChEBI" id="CHEBI:57501"/>
        <dbReference type="ChEBI" id="CHEBI:57783"/>
        <dbReference type="ChEBI" id="CHEBI:58349"/>
        <dbReference type="ChEBI" id="CHEBI:78442"/>
        <dbReference type="ChEBI" id="CHEBI:78520"/>
        <dbReference type="EC" id="1.2.1.70"/>
    </reaction>
</comment>
<dbReference type="SUPFAM" id="SSF69742">
    <property type="entry name" value="Glutamyl tRNA-reductase catalytic, N-terminal domain"/>
    <property type="match status" value="1"/>
</dbReference>
<dbReference type="PANTHER" id="PTHR43013">
    <property type="entry name" value="GLUTAMYL-TRNA REDUCTASE"/>
    <property type="match status" value="1"/>
</dbReference>
<dbReference type="InterPro" id="IPR036453">
    <property type="entry name" value="GluRdtase_dimer_dom_sf"/>
</dbReference>
<evidence type="ECO:0000259" key="17">
    <source>
        <dbReference type="Pfam" id="PF05201"/>
    </source>
</evidence>
<proteinExistence type="inferred from homology"/>
<evidence type="ECO:0000256" key="2">
    <source>
        <dbReference type="ARBA" id="ARBA00005916"/>
    </source>
</evidence>
<dbReference type="Pfam" id="PF05201">
    <property type="entry name" value="GlutR_N"/>
    <property type="match status" value="1"/>
</dbReference>
<keyword evidence="6 9" id="KW-0627">Porphyrin biosynthesis</keyword>
<dbReference type="FunFam" id="3.40.50.720:FF:000031">
    <property type="entry name" value="Glutamyl-tRNA reductase"/>
    <property type="match status" value="1"/>
</dbReference>
<evidence type="ECO:0000256" key="11">
    <source>
        <dbReference type="PIRSR" id="PIRSR000445-2"/>
    </source>
</evidence>
<feature type="binding site" evidence="9 12">
    <location>
        <begin position="188"/>
        <end position="193"/>
    </location>
    <ligand>
        <name>NADP(+)</name>
        <dbReference type="ChEBI" id="CHEBI:58349"/>
    </ligand>
</feature>
<evidence type="ECO:0000256" key="14">
    <source>
        <dbReference type="RuleBase" id="RU000584"/>
    </source>
</evidence>
<evidence type="ECO:0000256" key="9">
    <source>
        <dbReference type="HAMAP-Rule" id="MF_00087"/>
    </source>
</evidence>
<feature type="binding site" evidence="9 11">
    <location>
        <position position="108"/>
    </location>
    <ligand>
        <name>substrate</name>
    </ligand>
</feature>
<dbReference type="InterPro" id="IPR015895">
    <property type="entry name" value="4pyrrol_synth_GluRdtase_N"/>
</dbReference>
<dbReference type="EMBL" id="WJPP01000004">
    <property type="protein sequence ID" value="MRH78624.1"/>
    <property type="molecule type" value="Genomic_DNA"/>
</dbReference>
<evidence type="ECO:0000256" key="5">
    <source>
        <dbReference type="ARBA" id="ARBA00023002"/>
    </source>
</evidence>
<evidence type="ECO:0000256" key="13">
    <source>
        <dbReference type="PIRSR" id="PIRSR000445-4"/>
    </source>
</evidence>
<evidence type="ECO:0000256" key="4">
    <source>
        <dbReference type="ARBA" id="ARBA00022857"/>
    </source>
</evidence>
<comment type="domain">
    <text evidence="9">Possesses an unusual extended V-shaped dimeric structure with each monomer consisting of three distinct domains arranged along a curved 'spinal' alpha-helix. The N-terminal catalytic domain specifically recognizes the glutamate moiety of the substrate. The second domain is the NADPH-binding domain, and the third C-terminal domain is responsible for dimerization.</text>
</comment>
<evidence type="ECO:0000256" key="12">
    <source>
        <dbReference type="PIRSR" id="PIRSR000445-3"/>
    </source>
</evidence>
<comment type="function">
    <text evidence="9">Catalyzes the NADPH-dependent reduction of glutamyl-tRNA(Glu) to glutamate 1-semialdehyde (GSA).</text>
</comment>
<dbReference type="PANTHER" id="PTHR43013:SF1">
    <property type="entry name" value="GLUTAMYL-TRNA REDUCTASE"/>
    <property type="match status" value="1"/>
</dbReference>
<dbReference type="RefSeq" id="WP_153719678.1">
    <property type="nucleotide sequence ID" value="NZ_WJPP01000004.1"/>
</dbReference>
<comment type="caution">
    <text evidence="18">The sequence shown here is derived from an EMBL/GenBank/DDBJ whole genome shotgun (WGS) entry which is preliminary data.</text>
</comment>
<reference evidence="18 19" key="1">
    <citation type="submission" date="2019-11" db="EMBL/GenBank/DDBJ databases">
        <authorList>
            <person name="Zhang X.Y."/>
        </authorList>
    </citation>
    <scope>NUCLEOTIDE SEQUENCE [LARGE SCALE GENOMIC DNA]</scope>
    <source>
        <strain evidence="18 19">C176</strain>
    </source>
</reference>
<dbReference type="InterPro" id="IPR036343">
    <property type="entry name" value="GluRdtase_N_sf"/>
</dbReference>
<dbReference type="GO" id="GO:0019353">
    <property type="term" value="P:protoporphyrinogen IX biosynthetic process from glutamate"/>
    <property type="evidence" value="ECO:0007669"/>
    <property type="project" value="TreeGrafter"/>
</dbReference>
<dbReference type="UniPathway" id="UPA00251">
    <property type="reaction ID" value="UER00316"/>
</dbReference>
<keyword evidence="5 9" id="KW-0560">Oxidoreductase</keyword>
<gene>
    <name evidence="9" type="primary">hemA</name>
    <name evidence="18" type="ORF">GH984_07875</name>
</gene>
<dbReference type="Pfam" id="PF01488">
    <property type="entry name" value="Shikimate_DH"/>
    <property type="match status" value="1"/>
</dbReference>
<feature type="binding site" evidence="9 11">
    <location>
        <begin position="49"/>
        <end position="52"/>
    </location>
    <ligand>
        <name>substrate</name>
    </ligand>
</feature>
<dbReference type="CDD" id="cd05213">
    <property type="entry name" value="NAD_bind_Glutamyl_tRNA_reduct"/>
    <property type="match status" value="1"/>
</dbReference>
<comment type="similarity">
    <text evidence="2 9 14">Belongs to the glutamyl-tRNA reductase family.</text>
</comment>
<keyword evidence="4 9" id="KW-0521">NADP</keyword>
<dbReference type="SUPFAM" id="SSF69075">
    <property type="entry name" value="Glutamyl tRNA-reductase dimerization domain"/>
    <property type="match status" value="1"/>
</dbReference>
<evidence type="ECO:0000256" key="3">
    <source>
        <dbReference type="ARBA" id="ARBA00012970"/>
    </source>
</evidence>
<dbReference type="EC" id="1.2.1.70" evidence="3 9"/>
<feature type="binding site" evidence="9 11">
    <location>
        <begin position="113"/>
        <end position="115"/>
    </location>
    <ligand>
        <name>substrate</name>
    </ligand>
</feature>
<evidence type="ECO:0000259" key="16">
    <source>
        <dbReference type="Pfam" id="PF01488"/>
    </source>
</evidence>
<evidence type="ECO:0000313" key="18">
    <source>
        <dbReference type="EMBL" id="MRH78624.1"/>
    </source>
</evidence>
<feature type="domain" description="Glutamyl-tRNA reductase N-terminal" evidence="17">
    <location>
        <begin position="6"/>
        <end position="155"/>
    </location>
</feature>
<dbReference type="HAMAP" id="MF_00087">
    <property type="entry name" value="Glu_tRNA_reductase"/>
    <property type="match status" value="1"/>
</dbReference>
<comment type="subunit">
    <text evidence="9">Homodimer.</text>
</comment>
<organism evidence="18 19">
    <name type="scientific">Spiribacter salilacus</name>
    <dbReference type="NCBI Taxonomy" id="2664894"/>
    <lineage>
        <taxon>Bacteria</taxon>
        <taxon>Pseudomonadati</taxon>
        <taxon>Pseudomonadota</taxon>
        <taxon>Gammaproteobacteria</taxon>
        <taxon>Chromatiales</taxon>
        <taxon>Ectothiorhodospiraceae</taxon>
        <taxon>Spiribacter</taxon>
    </lineage>
</organism>
<evidence type="ECO:0000256" key="10">
    <source>
        <dbReference type="PIRSR" id="PIRSR000445-1"/>
    </source>
</evidence>
<feature type="binding site" evidence="9 11">
    <location>
        <position position="119"/>
    </location>
    <ligand>
        <name>substrate</name>
    </ligand>
</feature>
<dbReference type="InterPro" id="IPR006151">
    <property type="entry name" value="Shikm_DH/Glu-tRNA_Rdtase"/>
</dbReference>
<comment type="pathway">
    <text evidence="1 9 14">Porphyrin-containing compound metabolism; protoporphyrin-IX biosynthesis; 5-aminolevulinate from L-glutamyl-tRNA(Glu): step 1/2.</text>
</comment>
<evidence type="ECO:0000313" key="19">
    <source>
        <dbReference type="Proteomes" id="UP000433788"/>
    </source>
</evidence>
<dbReference type="Pfam" id="PF00745">
    <property type="entry name" value="GlutR_dimer"/>
    <property type="match status" value="1"/>
</dbReference>
<dbReference type="InterPro" id="IPR000343">
    <property type="entry name" value="4pyrrol_synth_GluRdtase"/>
</dbReference>
<comment type="miscellaneous">
    <text evidence="9">During catalysis, the active site Cys acts as a nucleophile attacking the alpha-carbonyl group of tRNA-bound glutamate with the formation of a thioester intermediate between enzyme and glutamate, and the concomitant release of tRNA(Glu). The thioester intermediate is finally reduced by direct hydride transfer from NADPH, to form the product GSA.</text>
</comment>
<dbReference type="AlphaFoldDB" id="A0A6N7R110"/>
<evidence type="ECO:0000256" key="8">
    <source>
        <dbReference type="ARBA" id="ARBA00068659"/>
    </source>
</evidence>
<dbReference type="Gene3D" id="3.40.50.720">
    <property type="entry name" value="NAD(P)-binding Rossmann-like Domain"/>
    <property type="match status" value="1"/>
</dbReference>
<evidence type="ECO:0000259" key="15">
    <source>
        <dbReference type="Pfam" id="PF00745"/>
    </source>
</evidence>
<feature type="active site" description="Nucleophile" evidence="9 10">
    <location>
        <position position="50"/>
    </location>
</feature>
<dbReference type="Gene3D" id="3.30.460.30">
    <property type="entry name" value="Glutamyl-tRNA reductase, N-terminal domain"/>
    <property type="match status" value="1"/>
</dbReference>
<dbReference type="SUPFAM" id="SSF51735">
    <property type="entry name" value="NAD(P)-binding Rossmann-fold domains"/>
    <property type="match status" value="1"/>
</dbReference>
<name>A0A6N7R110_9GAMM</name>
<sequence length="425" mass="46938">MPVVTLGLNHKTAPVPVRERVVISTDRLDAALSALARRPGVCEAAVISTCNRTEIHAVLAPEATPAILQRWLEAEQGLDPEWLTPYLYVHEGRDAIRHLLRVGAGLDSLVLGEPQILGQAKLAYHSAARAGLLGQILQRLFQHAFAVAKRVRTETDIGAYPVSVAFAAVTLARQIFGGLESSAALLIGAGEMIELTARHFHEQPVKGLFIANRSRERAERLASLHAGSALTLEEIPSHLAKVDIVVSCTASEQPVVELAAVKEALKHRRRRPIFMVDLAVPRDIDPAIEQLDDVFLYSIDDLRGVVERNMRSRAAAAEAAEALVETQTDRFMDWVRTLDAVSTIRRFRQHGEREREFALEQARRSLAAGQPAERVLEILAHRLTRKLLHVPTVGLRQAARTGDPAIIQQSRWLLGLEDSDEKDTE</sequence>
<dbReference type="NCBIfam" id="TIGR01035">
    <property type="entry name" value="hemA"/>
    <property type="match status" value="1"/>
</dbReference>
<evidence type="ECO:0000256" key="6">
    <source>
        <dbReference type="ARBA" id="ARBA00023244"/>
    </source>
</evidence>
<dbReference type="InterPro" id="IPR036291">
    <property type="entry name" value="NAD(P)-bd_dom_sf"/>
</dbReference>
<feature type="site" description="Important for activity" evidence="9 13">
    <location>
        <position position="98"/>
    </location>
</feature>
<evidence type="ECO:0000256" key="1">
    <source>
        <dbReference type="ARBA" id="ARBA00005059"/>
    </source>
</evidence>